<proteinExistence type="predicted"/>
<feature type="compositionally biased region" description="Low complexity" evidence="1">
    <location>
        <begin position="62"/>
        <end position="73"/>
    </location>
</feature>
<evidence type="ECO:0000313" key="2">
    <source>
        <dbReference type="EMBL" id="SUS07843.1"/>
    </source>
</evidence>
<reference evidence="2" key="1">
    <citation type="submission" date="2018-07" db="EMBL/GenBank/DDBJ databases">
        <authorList>
            <person name="Quirk P.G."/>
            <person name="Krulwich T.A."/>
        </authorList>
    </citation>
    <scope>NUCLEOTIDE SEQUENCE</scope>
</reference>
<accession>A0A380TJH5</accession>
<protein>
    <submittedName>
        <fullName evidence="2">Uncharacterized protein</fullName>
    </submittedName>
</protein>
<sequence length="123" mass="13629">MFSRRIQVIRPRAREPRFSRSQLCVFFAVQTMAELARLKLLGSYAALRPPLKAVLVSSGRRAASQSPPAGSPATITVPPGYSGYDIPSPRQRAFLPVGSHRRLRRRGNDDAMLVGGQQVLRKM</sequence>
<dbReference type="AlphaFoldDB" id="A0A380TJH5"/>
<organism evidence="2">
    <name type="scientific">metagenome</name>
    <dbReference type="NCBI Taxonomy" id="256318"/>
    <lineage>
        <taxon>unclassified sequences</taxon>
        <taxon>metagenomes</taxon>
    </lineage>
</organism>
<dbReference type="EMBL" id="UIDG01000457">
    <property type="protein sequence ID" value="SUS07843.1"/>
    <property type="molecule type" value="Genomic_DNA"/>
</dbReference>
<feature type="region of interest" description="Disordered" evidence="1">
    <location>
        <begin position="60"/>
        <end position="87"/>
    </location>
</feature>
<name>A0A380TJH5_9ZZZZ</name>
<evidence type="ECO:0000256" key="1">
    <source>
        <dbReference type="SAM" id="MobiDB-lite"/>
    </source>
</evidence>
<gene>
    <name evidence="2" type="ORF">DF3PB_510007</name>
</gene>